<name>A0A1H6R3A8_9EURY</name>
<dbReference type="InterPro" id="IPR004175">
    <property type="entry name" value="RNA_CPDase"/>
</dbReference>
<dbReference type="GO" id="GO:0004113">
    <property type="term" value="F:2',3'-cyclic-nucleotide 3'-phosphodiesterase activity"/>
    <property type="evidence" value="ECO:0007669"/>
    <property type="project" value="InterPro"/>
</dbReference>
<reference evidence="2 3" key="1">
    <citation type="submission" date="2016-10" db="EMBL/GenBank/DDBJ databases">
        <authorList>
            <person name="de Groot N.N."/>
        </authorList>
    </citation>
    <scope>NUCLEOTIDE SEQUENCE [LARGE SCALE GENOMIC DNA]</scope>
    <source>
        <strain evidence="2 3">DSM 22187</strain>
    </source>
</reference>
<dbReference type="EMBL" id="FNYR01000001">
    <property type="protein sequence ID" value="SEI50321.1"/>
    <property type="molecule type" value="Genomic_DNA"/>
</dbReference>
<dbReference type="Pfam" id="PF13563">
    <property type="entry name" value="2_5_RNA_ligase2"/>
    <property type="match status" value="1"/>
</dbReference>
<evidence type="ECO:0000313" key="3">
    <source>
        <dbReference type="Proteomes" id="UP000198888"/>
    </source>
</evidence>
<organism evidence="2 3">
    <name type="scientific">Halohasta litchfieldiae</name>
    <dbReference type="NCBI Taxonomy" id="1073996"/>
    <lineage>
        <taxon>Archaea</taxon>
        <taxon>Methanobacteriati</taxon>
        <taxon>Methanobacteriota</taxon>
        <taxon>Stenosarchaea group</taxon>
        <taxon>Halobacteria</taxon>
        <taxon>Halobacteriales</taxon>
        <taxon>Haloferacaceae</taxon>
        <taxon>Halohasta</taxon>
    </lineage>
</organism>
<accession>A0A1H6R3A8</accession>
<dbReference type="Gene3D" id="3.90.1140.10">
    <property type="entry name" value="Cyclic phosphodiesterase"/>
    <property type="match status" value="1"/>
</dbReference>
<evidence type="ECO:0000313" key="2">
    <source>
        <dbReference type="EMBL" id="SEI50321.1"/>
    </source>
</evidence>
<protein>
    <submittedName>
        <fullName evidence="2">2'-5' RNA ligase</fullName>
    </submittedName>
</protein>
<dbReference type="PANTHER" id="PTHR35561:SF1">
    <property type="entry name" value="RNA 2',3'-CYCLIC PHOSPHODIESTERASE"/>
    <property type="match status" value="1"/>
</dbReference>
<dbReference type="PANTHER" id="PTHR35561">
    <property type="entry name" value="RNA 2',3'-CYCLIC PHOSPHODIESTERASE"/>
    <property type="match status" value="1"/>
</dbReference>
<evidence type="ECO:0000256" key="1">
    <source>
        <dbReference type="ARBA" id="ARBA00022801"/>
    </source>
</evidence>
<dbReference type="STRING" id="1073996.SAMN05444271_101261"/>
<dbReference type="AlphaFoldDB" id="A0A1H6R3A8"/>
<keyword evidence="2" id="KW-0436">Ligase</keyword>
<dbReference type="GO" id="GO:0016874">
    <property type="term" value="F:ligase activity"/>
    <property type="evidence" value="ECO:0007669"/>
    <property type="project" value="UniProtKB-KW"/>
</dbReference>
<dbReference type="Proteomes" id="UP000198888">
    <property type="component" value="Unassembled WGS sequence"/>
</dbReference>
<sequence length="97" mass="10757">MVWVGVREGKGDAELIRLHEAIEAEMTALGFEAESHEFTPHITLARMDDARAKAVVQEVVQETDPTIGTFRVDSVRLTESKLTDAGPEYETVTEVDL</sequence>
<dbReference type="GO" id="GO:0008664">
    <property type="term" value="F:RNA 2',3'-cyclic 3'-phosphodiesterase activity"/>
    <property type="evidence" value="ECO:0007669"/>
    <property type="project" value="InterPro"/>
</dbReference>
<gene>
    <name evidence="2" type="ORF">SAMN05444271_101261</name>
</gene>
<dbReference type="SUPFAM" id="SSF55144">
    <property type="entry name" value="LigT-like"/>
    <property type="match status" value="1"/>
</dbReference>
<keyword evidence="3" id="KW-1185">Reference proteome</keyword>
<proteinExistence type="predicted"/>
<dbReference type="InterPro" id="IPR009097">
    <property type="entry name" value="Cyclic_Pdiesterase"/>
</dbReference>
<dbReference type="NCBIfam" id="TIGR02258">
    <property type="entry name" value="2_5_ligase"/>
    <property type="match status" value="1"/>
</dbReference>
<keyword evidence="1" id="KW-0378">Hydrolase</keyword>